<reference evidence="4" key="1">
    <citation type="submission" date="2023-04" db="EMBL/GenBank/DDBJ databases">
        <title>Black Yeasts Isolated from many extreme environments.</title>
        <authorList>
            <person name="Coleine C."/>
            <person name="Stajich J.E."/>
            <person name="Selbmann L."/>
        </authorList>
    </citation>
    <scope>NUCLEOTIDE SEQUENCE</scope>
    <source>
        <strain evidence="4">CCFEE 5312</strain>
    </source>
</reference>
<dbReference type="Proteomes" id="UP001271007">
    <property type="component" value="Unassembled WGS sequence"/>
</dbReference>
<evidence type="ECO:0000256" key="1">
    <source>
        <dbReference type="ARBA" id="ARBA00006484"/>
    </source>
</evidence>
<dbReference type="PRINTS" id="PR00081">
    <property type="entry name" value="GDHRDH"/>
</dbReference>
<dbReference type="FunFam" id="3.40.50.720:FF:000084">
    <property type="entry name" value="Short-chain dehydrogenase reductase"/>
    <property type="match status" value="1"/>
</dbReference>
<sequence length="265" mass="28120">MASLLKGVTFITGAGSGIGQHAAYALARHGVRQLVLCDIRPDVLKSTSDELKKRHPDVETLNIEMDVSKEDSVNSAVDQTVKQFGRLDIAINNAGIGGAGKQTAEQELKDWQRVFDINVNGVWLCQRAQIRQMLKQEPLMQLPRGNRGVIVNTASMLGLVASSPVSAACSYTASKHAVMGLTKTDAVTYAPHGIRINAICPGYVGTPLLLEATANGIMDGEIAKVPQGRLGEMEEIADSIMFLASPLSSFMTGAGLVVDGGFTVG</sequence>
<dbReference type="CDD" id="cd05233">
    <property type="entry name" value="SDR_c"/>
    <property type="match status" value="1"/>
</dbReference>
<dbReference type="Gene3D" id="3.40.50.720">
    <property type="entry name" value="NAD(P)-binding Rossmann-like Domain"/>
    <property type="match status" value="1"/>
</dbReference>
<evidence type="ECO:0000256" key="3">
    <source>
        <dbReference type="ARBA" id="ARBA00023002"/>
    </source>
</evidence>
<comment type="caution">
    <text evidence="4">The sequence shown here is derived from an EMBL/GenBank/DDBJ whole genome shotgun (WGS) entry which is preliminary data.</text>
</comment>
<dbReference type="EMBL" id="JAWDJX010000053">
    <property type="protein sequence ID" value="KAK3048028.1"/>
    <property type="molecule type" value="Genomic_DNA"/>
</dbReference>
<evidence type="ECO:0000313" key="5">
    <source>
        <dbReference type="Proteomes" id="UP001271007"/>
    </source>
</evidence>
<dbReference type="InterPro" id="IPR002347">
    <property type="entry name" value="SDR_fam"/>
</dbReference>
<dbReference type="PANTHER" id="PTHR24321">
    <property type="entry name" value="DEHYDROGENASES, SHORT CHAIN"/>
    <property type="match status" value="1"/>
</dbReference>
<dbReference type="Pfam" id="PF13561">
    <property type="entry name" value="adh_short_C2"/>
    <property type="match status" value="1"/>
</dbReference>
<dbReference type="InterPro" id="IPR036291">
    <property type="entry name" value="NAD(P)-bd_dom_sf"/>
</dbReference>
<keyword evidence="3" id="KW-0560">Oxidoreductase</keyword>
<organism evidence="4 5">
    <name type="scientific">Extremus antarcticus</name>
    <dbReference type="NCBI Taxonomy" id="702011"/>
    <lineage>
        <taxon>Eukaryota</taxon>
        <taxon>Fungi</taxon>
        <taxon>Dikarya</taxon>
        <taxon>Ascomycota</taxon>
        <taxon>Pezizomycotina</taxon>
        <taxon>Dothideomycetes</taxon>
        <taxon>Dothideomycetidae</taxon>
        <taxon>Mycosphaerellales</taxon>
        <taxon>Extremaceae</taxon>
        <taxon>Extremus</taxon>
    </lineage>
</organism>
<dbReference type="SUPFAM" id="SSF51735">
    <property type="entry name" value="NAD(P)-binding Rossmann-fold domains"/>
    <property type="match status" value="1"/>
</dbReference>
<proteinExistence type="inferred from homology"/>
<dbReference type="PANTHER" id="PTHR24321:SF12">
    <property type="entry name" value="SHORT-CHAIN DEHYDROGENASE_REDUCTASE FAMILY, PUTATIVE (AFU_ORTHOLOGUE AFUA_5G14340)-RELATED"/>
    <property type="match status" value="1"/>
</dbReference>
<dbReference type="AlphaFoldDB" id="A0AAJ0DDB3"/>
<dbReference type="GO" id="GO:0016491">
    <property type="term" value="F:oxidoreductase activity"/>
    <property type="evidence" value="ECO:0007669"/>
    <property type="project" value="UniProtKB-KW"/>
</dbReference>
<protein>
    <submittedName>
        <fullName evidence="4">Uncharacterized protein</fullName>
    </submittedName>
</protein>
<evidence type="ECO:0000256" key="2">
    <source>
        <dbReference type="ARBA" id="ARBA00022857"/>
    </source>
</evidence>
<evidence type="ECO:0000313" key="4">
    <source>
        <dbReference type="EMBL" id="KAK3048028.1"/>
    </source>
</evidence>
<comment type="similarity">
    <text evidence="1">Belongs to the short-chain dehydrogenases/reductases (SDR) family.</text>
</comment>
<keyword evidence="5" id="KW-1185">Reference proteome</keyword>
<gene>
    <name evidence="4" type="ORF">LTR09_010543</name>
</gene>
<keyword evidence="2" id="KW-0521">NADP</keyword>
<dbReference type="PRINTS" id="PR00080">
    <property type="entry name" value="SDRFAMILY"/>
</dbReference>
<name>A0AAJ0DDB3_9PEZI</name>
<accession>A0AAJ0DDB3</accession>